<evidence type="ECO:0000313" key="3">
    <source>
        <dbReference type="Proteomes" id="UP000654370"/>
    </source>
</evidence>
<gene>
    <name evidence="2" type="ORF">INT43_002360</name>
</gene>
<sequence length="211" mass="23114">MLLIFSIIPKVSFCSWFLLAHLLWLWLLFSLAHWLWSLLLVLAGSSALVSASLWSLLLVLAGSSALVSASVLARPLALASALGSCWLTCSGFGFCSRSPTSFGFCSWFLLAHMLWLWLLFSLAHWLWLLLLVLAGSSALVSASVLARPLALASALGSSSLTGFGFCSYFYWYTFLDLSIPLSQRPDEVSLKNDVPWHHVATCLDNQELGSP</sequence>
<feature type="transmembrane region" description="Helical" evidence="1">
    <location>
        <begin position="100"/>
        <end position="118"/>
    </location>
</feature>
<accession>A0A8H7Q4F0</accession>
<proteinExistence type="predicted"/>
<keyword evidence="1" id="KW-1133">Transmembrane helix</keyword>
<feature type="transmembrane region" description="Helical" evidence="1">
    <location>
        <begin position="151"/>
        <end position="174"/>
    </location>
</feature>
<feature type="transmembrane region" description="Helical" evidence="1">
    <location>
        <begin position="72"/>
        <end position="94"/>
    </location>
</feature>
<dbReference type="Proteomes" id="UP000654370">
    <property type="component" value="Unassembled WGS sequence"/>
</dbReference>
<reference evidence="2" key="1">
    <citation type="submission" date="2020-12" db="EMBL/GenBank/DDBJ databases">
        <title>Metabolic potential, ecology and presence of endohyphal bacteria is reflected in genomic diversity of Mucoromycotina.</title>
        <authorList>
            <person name="Muszewska A."/>
            <person name="Okrasinska A."/>
            <person name="Steczkiewicz K."/>
            <person name="Drgas O."/>
            <person name="Orlowska M."/>
            <person name="Perlinska-Lenart U."/>
            <person name="Aleksandrzak-Piekarczyk T."/>
            <person name="Szatraj K."/>
            <person name="Zielenkiewicz U."/>
            <person name="Pilsyk S."/>
            <person name="Malc E."/>
            <person name="Mieczkowski P."/>
            <person name="Kruszewska J.S."/>
            <person name="Biernat P."/>
            <person name="Pawlowska J."/>
        </authorList>
    </citation>
    <scope>NUCLEOTIDE SEQUENCE</scope>
    <source>
        <strain evidence="2">WA0000067209</strain>
    </source>
</reference>
<evidence type="ECO:0000313" key="2">
    <source>
        <dbReference type="EMBL" id="KAG2185922.1"/>
    </source>
</evidence>
<dbReference type="EMBL" id="JAEPQZ010000001">
    <property type="protein sequence ID" value="KAG2185922.1"/>
    <property type="molecule type" value="Genomic_DNA"/>
</dbReference>
<comment type="caution">
    <text evidence="2">The sequence shown here is derived from an EMBL/GenBank/DDBJ whole genome shotgun (WGS) entry which is preliminary data.</text>
</comment>
<feature type="transmembrane region" description="Helical" evidence="1">
    <location>
        <begin position="35"/>
        <end position="60"/>
    </location>
</feature>
<protein>
    <submittedName>
        <fullName evidence="2">Uncharacterized protein</fullName>
    </submittedName>
</protein>
<keyword evidence="1" id="KW-0472">Membrane</keyword>
<keyword evidence="1" id="KW-0812">Transmembrane</keyword>
<evidence type="ECO:0000256" key="1">
    <source>
        <dbReference type="SAM" id="Phobius"/>
    </source>
</evidence>
<feature type="transmembrane region" description="Helical" evidence="1">
    <location>
        <begin position="125"/>
        <end position="145"/>
    </location>
</feature>
<name>A0A8H7Q4F0_MORIS</name>
<keyword evidence="3" id="KW-1185">Reference proteome</keyword>
<feature type="transmembrane region" description="Helical" evidence="1">
    <location>
        <begin position="7"/>
        <end position="29"/>
    </location>
</feature>
<dbReference type="AlphaFoldDB" id="A0A8H7Q4F0"/>
<organism evidence="2 3">
    <name type="scientific">Mortierella isabellina</name>
    <name type="common">Filamentous fungus</name>
    <name type="synonym">Umbelopsis isabellina</name>
    <dbReference type="NCBI Taxonomy" id="91625"/>
    <lineage>
        <taxon>Eukaryota</taxon>
        <taxon>Fungi</taxon>
        <taxon>Fungi incertae sedis</taxon>
        <taxon>Mucoromycota</taxon>
        <taxon>Mucoromycotina</taxon>
        <taxon>Umbelopsidomycetes</taxon>
        <taxon>Umbelopsidales</taxon>
        <taxon>Umbelopsidaceae</taxon>
        <taxon>Umbelopsis</taxon>
    </lineage>
</organism>